<evidence type="ECO:0000256" key="4">
    <source>
        <dbReference type="ARBA" id="ARBA00022692"/>
    </source>
</evidence>
<feature type="compositionally biased region" description="Low complexity" evidence="10">
    <location>
        <begin position="365"/>
        <end position="377"/>
    </location>
</feature>
<keyword evidence="3 9" id="KW-0813">Transport</keyword>
<dbReference type="InterPro" id="IPR018108">
    <property type="entry name" value="MCP_transmembrane"/>
</dbReference>
<dbReference type="Pfam" id="PF00153">
    <property type="entry name" value="Mito_carr"/>
    <property type="match status" value="2"/>
</dbReference>
<evidence type="ECO:0000256" key="10">
    <source>
        <dbReference type="SAM" id="MobiDB-lite"/>
    </source>
</evidence>
<dbReference type="PROSITE" id="PS50920">
    <property type="entry name" value="SOLCAR"/>
    <property type="match status" value="2"/>
</dbReference>
<keyword evidence="9" id="KW-0999">Mitochondrion inner membrane</keyword>
<dbReference type="GO" id="GO:0017077">
    <property type="term" value="F:oxidative phosphorylation uncoupler activity"/>
    <property type="evidence" value="ECO:0000318"/>
    <property type="project" value="GO_Central"/>
</dbReference>
<evidence type="ECO:0000313" key="12">
    <source>
        <dbReference type="Proteomes" id="UP000805418"/>
    </source>
</evidence>
<reference evidence="11" key="3">
    <citation type="submission" date="2025-09" db="UniProtKB">
        <authorList>
            <consortium name="Ensembl"/>
        </authorList>
    </citation>
    <scope>IDENTIFICATION</scope>
    <source>
        <strain evidence="11">Boxer</strain>
    </source>
</reference>
<dbReference type="GO" id="GO:1903426">
    <property type="term" value="P:regulation of reactive oxygen species biosynthetic process"/>
    <property type="evidence" value="ECO:0007669"/>
    <property type="project" value="UniProtKB-UniRule"/>
</dbReference>
<dbReference type="InterPro" id="IPR002067">
    <property type="entry name" value="MCP"/>
</dbReference>
<dbReference type="SUPFAM" id="SSF103506">
    <property type="entry name" value="Mitochondrial carrier"/>
    <property type="match status" value="1"/>
</dbReference>
<feature type="compositionally biased region" description="Pro residues" evidence="10">
    <location>
        <begin position="143"/>
        <end position="158"/>
    </location>
</feature>
<comment type="similarity">
    <text evidence="2 9">Belongs to the mitochondrial carrier (TC 2.A.29) family.</text>
</comment>
<dbReference type="GO" id="GO:0034614">
    <property type="term" value="P:cellular response to reactive oxygen species"/>
    <property type="evidence" value="ECO:0007669"/>
    <property type="project" value="UniProtKB-UniRule"/>
</dbReference>
<keyword evidence="7 8" id="KW-0472">Membrane</keyword>
<comment type="subcellular location">
    <subcellularLocation>
        <location evidence="1">Membrane</location>
        <topology evidence="1">Multi-pass membrane protein</topology>
    </subcellularLocation>
    <subcellularLocation>
        <location evidence="9">Mitochondrion inner membrane</location>
        <topology evidence="9">Multi-pass membrane protein</topology>
    </subcellularLocation>
</comment>
<gene>
    <name evidence="11" type="primary">UCP1</name>
</gene>
<evidence type="ECO:0000256" key="9">
    <source>
        <dbReference type="RuleBase" id="RU367074"/>
    </source>
</evidence>
<dbReference type="GO" id="GO:0032870">
    <property type="term" value="P:cellular response to hormone stimulus"/>
    <property type="evidence" value="ECO:0007669"/>
    <property type="project" value="UniProtKB-UniRule"/>
</dbReference>
<organism evidence="11 12">
    <name type="scientific">Canis lupus familiaris</name>
    <name type="common">Dog</name>
    <name type="synonym">Canis familiaris</name>
    <dbReference type="NCBI Taxonomy" id="9615"/>
    <lineage>
        <taxon>Eukaryota</taxon>
        <taxon>Metazoa</taxon>
        <taxon>Chordata</taxon>
        <taxon>Craniata</taxon>
        <taxon>Vertebrata</taxon>
        <taxon>Euteleostomi</taxon>
        <taxon>Mammalia</taxon>
        <taxon>Eutheria</taxon>
        <taxon>Laurasiatheria</taxon>
        <taxon>Carnivora</taxon>
        <taxon>Caniformia</taxon>
        <taxon>Canidae</taxon>
        <taxon>Canis</taxon>
    </lineage>
</organism>
<keyword evidence="6" id="KW-1133">Transmembrane helix</keyword>
<evidence type="ECO:0000313" key="11">
    <source>
        <dbReference type="Ensembl" id="ENSCAFP00845028553.1"/>
    </source>
</evidence>
<evidence type="ECO:0000256" key="8">
    <source>
        <dbReference type="PROSITE-ProRule" id="PRU00282"/>
    </source>
</evidence>
<keyword evidence="9" id="KW-0496">Mitochondrion</keyword>
<dbReference type="InterPro" id="IPR050391">
    <property type="entry name" value="Mito_Metabolite_Transporter"/>
</dbReference>
<dbReference type="PANTHER" id="PTHR45618">
    <property type="entry name" value="MITOCHONDRIAL DICARBOXYLATE CARRIER-RELATED"/>
    <property type="match status" value="1"/>
</dbReference>
<feature type="repeat" description="Solcar" evidence="8">
    <location>
        <begin position="414"/>
        <end position="504"/>
    </location>
</feature>
<evidence type="ECO:0000256" key="2">
    <source>
        <dbReference type="ARBA" id="ARBA00006375"/>
    </source>
</evidence>
<protein>
    <recommendedName>
        <fullName evidence="9">Mitochondrial brown fat uncoupling protein 1</fullName>
        <shortName evidence="9">UCP 1</shortName>
    </recommendedName>
</protein>
<keyword evidence="12" id="KW-1185">Reference proteome</keyword>
<dbReference type="Reactome" id="R-CFA-166187">
    <property type="pathway name" value="Mitochondrial Uncoupling"/>
</dbReference>
<keyword evidence="9" id="KW-0558">Oxidation</keyword>
<dbReference type="GeneTree" id="ENSGT00940000160382"/>
<sequence>THILVGPSGSACPVASFGSELHPSPTCYPVSVLSRHPVSRAGPWSAPPYTRPTVPNLCLRVGPLPAQVLLNSAGVCRGGNLLSPPSPAYPGPLVCGPCGLGARRWPLAGLHRHLPVLPGPSGTIVKQFCIPCSLILNPKGKRGPPPAAGGIHPHPPPKAAQVSHLGVPSPPSPEEEAGRGVTTARGGGGGGGQHGRPRPPLEARLGHRPPPPPPCAPAAAPPALGAGAPPGPPAAAVSPGHQRAGGHPTGRAAPGGTLHPAKVAAVGGRGLPVRPGARGQGRSAGSSSRRRGVRGDGPAPGRPPPPPRPGPPPRLPPLPLQRPQGPSRGAAPEPPPLKRGRSAVPSGCSGARVLGCSGARVLGRRAAGGDAAGPGLRRAPDPERPDRRGGGGGLPGGPAHLPARHRQSAAAAAASLGSRISAGVMTGGAAVFIGQPTEVVKVRLQAQSHLHGRKPRYTGTYNAYRIIATTEGLTGLWKGTTPNLMRNVIINCTELVTYDLMKEALVKNHLLADDLPCHFLSALVAGFCTTVLSSPVDVVKTRFVNSVPEQYTSVPNCAMTMLTKEGPLAFFKGFVPSFLRLGSWNVIMFVCFEQLKRELMKSGRTVDCAT</sequence>
<feature type="compositionally biased region" description="Pro residues" evidence="10">
    <location>
        <begin position="208"/>
        <end position="220"/>
    </location>
</feature>
<dbReference type="GO" id="GO:0031667">
    <property type="term" value="P:response to nutrient levels"/>
    <property type="evidence" value="ECO:0007669"/>
    <property type="project" value="UniProtKB-UniRule"/>
</dbReference>
<keyword evidence="5" id="KW-0677">Repeat</keyword>
<feature type="region of interest" description="Disordered" evidence="10">
    <location>
        <begin position="141"/>
        <end position="348"/>
    </location>
</feature>
<dbReference type="Proteomes" id="UP000805418">
    <property type="component" value="Chromosome 19"/>
</dbReference>
<feature type="compositionally biased region" description="Gly residues" evidence="10">
    <location>
        <begin position="185"/>
        <end position="194"/>
    </location>
</feature>
<accession>A0A8I3PDP2</accession>
<evidence type="ECO:0000256" key="1">
    <source>
        <dbReference type="ARBA" id="ARBA00004141"/>
    </source>
</evidence>
<dbReference type="GO" id="GO:0005743">
    <property type="term" value="C:mitochondrial inner membrane"/>
    <property type="evidence" value="ECO:0007669"/>
    <property type="project" value="UniProtKB-SubCell"/>
</dbReference>
<keyword evidence="9" id="KW-0406">Ion transport</keyword>
<dbReference type="GO" id="GO:0009409">
    <property type="term" value="P:response to cold"/>
    <property type="evidence" value="ECO:0000318"/>
    <property type="project" value="GO_Central"/>
</dbReference>
<evidence type="ECO:0000256" key="5">
    <source>
        <dbReference type="ARBA" id="ARBA00022737"/>
    </source>
</evidence>
<dbReference type="GO" id="GO:1990542">
    <property type="term" value="P:mitochondrial transmembrane transport"/>
    <property type="evidence" value="ECO:0000318"/>
    <property type="project" value="GO_Central"/>
</dbReference>
<evidence type="ECO:0000256" key="3">
    <source>
        <dbReference type="ARBA" id="ARBA00022448"/>
    </source>
</evidence>
<comment type="function">
    <text evidence="9">Mitochondrial protein responsible for thermogenic respiration, a specialized capacity of brown adipose tissue and beige fat that participates in non-shivering adaptive thermogenesis to temperature and diet variations and more generally to the regulation of energy balance. Functions as a long-chain fatty acid/LCFA and proton symporter, simultaneously transporting one LCFA and one proton through the inner mitochondrial membrane. However, LCFAs remaining associated with the transporter via their hydrophobic tails, it results in an apparent transport of protons activated by LCFAs. Thereby, dissipates the mitochondrial proton gradient and converts the energy of substrate oxydation into heat instead of ATP. Regulates the production of reactive oxygen species/ROS by mitochondria.</text>
</comment>
<reference evidence="11" key="1">
    <citation type="submission" date="2020-03" db="EMBL/GenBank/DDBJ databases">
        <title>Long-read based genome assembly of a Labrador retriever dog.</title>
        <authorList>
            <person name="Eory L."/>
            <person name="Zhang W."/>
            <person name="Schoenebeck J."/>
        </authorList>
    </citation>
    <scope>NUCLEOTIDE SEQUENCE [LARGE SCALE GENOMIC DNA]</scope>
    <source>
        <strain evidence="11">Labrador retriever</strain>
    </source>
</reference>
<dbReference type="GO" id="GO:0071398">
    <property type="term" value="P:cellular response to fatty acid"/>
    <property type="evidence" value="ECO:0007669"/>
    <property type="project" value="UniProtKB-UniRule"/>
</dbReference>
<feature type="compositionally biased region" description="Pro residues" evidence="10">
    <location>
        <begin position="300"/>
        <end position="320"/>
    </location>
</feature>
<dbReference type="GO" id="GO:1901612">
    <property type="term" value="F:cardiolipin binding"/>
    <property type="evidence" value="ECO:0007669"/>
    <property type="project" value="UniProtKB-UniRule"/>
</dbReference>
<feature type="compositionally biased region" description="Low complexity" evidence="10">
    <location>
        <begin position="274"/>
        <end position="287"/>
    </location>
</feature>
<dbReference type="Reactome" id="R-CFA-167826">
    <property type="pathway name" value="The fatty acid cycling model"/>
</dbReference>
<feature type="region of interest" description="Disordered" evidence="10">
    <location>
        <begin position="365"/>
        <end position="410"/>
    </location>
</feature>
<dbReference type="OrthoDB" id="448427at2759"/>
<dbReference type="GO" id="GO:1990845">
    <property type="term" value="P:adaptive thermogenesis"/>
    <property type="evidence" value="ECO:0000318"/>
    <property type="project" value="GO_Central"/>
</dbReference>
<evidence type="ECO:0000256" key="6">
    <source>
        <dbReference type="ARBA" id="ARBA00022989"/>
    </source>
</evidence>
<dbReference type="InterPro" id="IPR023395">
    <property type="entry name" value="MCP_dom_sf"/>
</dbReference>
<feature type="compositionally biased region" description="Basic and acidic residues" evidence="10">
    <location>
        <begin position="378"/>
        <end position="389"/>
    </location>
</feature>
<keyword evidence="9" id="KW-0407">Ion channel</keyword>
<dbReference type="PRINTS" id="PR00784">
    <property type="entry name" value="MTUNCOUPLING"/>
</dbReference>
<reference evidence="11" key="2">
    <citation type="submission" date="2025-08" db="UniProtKB">
        <authorList>
            <consortium name="Ensembl"/>
        </authorList>
    </citation>
    <scope>IDENTIFICATION</scope>
    <source>
        <strain evidence="11">Boxer</strain>
    </source>
</reference>
<dbReference type="GO" id="GO:0036041">
    <property type="term" value="F:long-chain fatty acid binding"/>
    <property type="evidence" value="ECO:0007669"/>
    <property type="project" value="UniProtKB-UniRule"/>
</dbReference>
<proteinExistence type="inferred from homology"/>
<keyword evidence="4 8" id="KW-0812">Transmembrane</keyword>
<dbReference type="Gene3D" id="1.50.40.10">
    <property type="entry name" value="Mitochondrial carrier domain"/>
    <property type="match status" value="1"/>
</dbReference>
<evidence type="ECO:0000256" key="7">
    <source>
        <dbReference type="ARBA" id="ARBA00023136"/>
    </source>
</evidence>
<name>A0A8I3PDP2_CANLF</name>
<comment type="PTM">
    <text evidence="9">May undergo ubiquitin-mediated proteasomal degradation.</text>
</comment>
<dbReference type="AlphaFoldDB" id="A0A8I3PDP2"/>
<feature type="repeat" description="Solcar" evidence="8">
    <location>
        <begin position="513"/>
        <end position="598"/>
    </location>
</feature>
<dbReference type="Ensembl" id="ENSCAFT00845036482.1">
    <property type="protein sequence ID" value="ENSCAFP00845028553.1"/>
    <property type="gene ID" value="ENSCAFG00845020627.1"/>
</dbReference>